<reference evidence="2 3" key="1">
    <citation type="submission" date="2021-05" db="EMBL/GenBank/DDBJ databases">
        <title>Genome Assembly of Synthetic Allotetraploid Brassica napus Reveals Homoeologous Exchanges between Subgenomes.</title>
        <authorList>
            <person name="Davis J.T."/>
        </authorList>
    </citation>
    <scope>NUCLEOTIDE SEQUENCE [LARGE SCALE GENOMIC DNA]</scope>
    <source>
        <strain evidence="3">cv. Da-Ae</strain>
        <tissue evidence="2">Seedling</tissue>
    </source>
</reference>
<evidence type="ECO:0000313" key="2">
    <source>
        <dbReference type="EMBL" id="KAH0903813.1"/>
    </source>
</evidence>
<name>A0ABQ8BGI7_BRANA</name>
<sequence>VPATTLRRLRPTCKQWNALLKDQIFTEKHHRKAPKQPLLLMLKEFGVWEPKWITASSRHYKKKSCYALGYKNNKSYRNYKILRASYKREDQIVEFKIYELSSDICRFLDGISLDYYIHGSGWIEKTRILYSYSVLISQERDLDLPPCCGASPLQWIYTFLKNVSHFPGFFTQRGEKVAVCPGQSGWDSKNVVYIIGEDDEYHTEIPYIRSTQKSWQPRSYSINRSHNIFYV</sequence>
<feature type="domain" description="F-box associated beta-propeller type 1" evidence="1">
    <location>
        <begin position="47"/>
        <end position="116"/>
    </location>
</feature>
<dbReference type="Pfam" id="PF07734">
    <property type="entry name" value="FBA_1"/>
    <property type="match status" value="1"/>
</dbReference>
<dbReference type="Proteomes" id="UP000824890">
    <property type="component" value="Unassembled WGS sequence"/>
</dbReference>
<accession>A0ABQ8BGI7</accession>
<feature type="non-terminal residue" evidence="2">
    <location>
        <position position="1"/>
    </location>
</feature>
<organism evidence="2 3">
    <name type="scientific">Brassica napus</name>
    <name type="common">Rape</name>
    <dbReference type="NCBI Taxonomy" id="3708"/>
    <lineage>
        <taxon>Eukaryota</taxon>
        <taxon>Viridiplantae</taxon>
        <taxon>Streptophyta</taxon>
        <taxon>Embryophyta</taxon>
        <taxon>Tracheophyta</taxon>
        <taxon>Spermatophyta</taxon>
        <taxon>Magnoliopsida</taxon>
        <taxon>eudicotyledons</taxon>
        <taxon>Gunneridae</taxon>
        <taxon>Pentapetalae</taxon>
        <taxon>rosids</taxon>
        <taxon>malvids</taxon>
        <taxon>Brassicales</taxon>
        <taxon>Brassicaceae</taxon>
        <taxon>Brassiceae</taxon>
        <taxon>Brassica</taxon>
    </lineage>
</organism>
<evidence type="ECO:0000259" key="1">
    <source>
        <dbReference type="Pfam" id="PF07734"/>
    </source>
</evidence>
<dbReference type="SUPFAM" id="SSF81383">
    <property type="entry name" value="F-box domain"/>
    <property type="match status" value="1"/>
</dbReference>
<comment type="caution">
    <text evidence="2">The sequence shown here is derived from an EMBL/GenBank/DDBJ whole genome shotgun (WGS) entry which is preliminary data.</text>
</comment>
<dbReference type="InterPro" id="IPR006527">
    <property type="entry name" value="F-box-assoc_dom_typ1"/>
</dbReference>
<proteinExistence type="predicted"/>
<evidence type="ECO:0000313" key="3">
    <source>
        <dbReference type="Proteomes" id="UP000824890"/>
    </source>
</evidence>
<keyword evidence="3" id="KW-1185">Reference proteome</keyword>
<protein>
    <recommendedName>
        <fullName evidence="1">F-box associated beta-propeller type 1 domain-containing protein</fullName>
    </recommendedName>
</protein>
<gene>
    <name evidence="2" type="ORF">HID58_043316</name>
</gene>
<dbReference type="InterPro" id="IPR036047">
    <property type="entry name" value="F-box-like_dom_sf"/>
</dbReference>
<dbReference type="EMBL" id="JAGKQM010000011">
    <property type="protein sequence ID" value="KAH0903813.1"/>
    <property type="molecule type" value="Genomic_DNA"/>
</dbReference>